<evidence type="ECO:0000313" key="1">
    <source>
        <dbReference type="EMBL" id="QQR35408.1"/>
    </source>
</evidence>
<organism evidence="1 2">
    <name type="scientific">Devosia oryziradicis</name>
    <dbReference type="NCBI Taxonomy" id="2801335"/>
    <lineage>
        <taxon>Bacteria</taxon>
        <taxon>Pseudomonadati</taxon>
        <taxon>Pseudomonadota</taxon>
        <taxon>Alphaproteobacteria</taxon>
        <taxon>Hyphomicrobiales</taxon>
        <taxon>Devosiaceae</taxon>
        <taxon>Devosia</taxon>
    </lineage>
</organism>
<name>A0ABX7BTX0_9HYPH</name>
<gene>
    <name evidence="1" type="ORF">JI749_13735</name>
</gene>
<keyword evidence="2" id="KW-1185">Reference proteome</keyword>
<accession>A0ABX7BTX0</accession>
<evidence type="ECO:0000313" key="2">
    <source>
        <dbReference type="Proteomes" id="UP000595460"/>
    </source>
</evidence>
<dbReference type="RefSeq" id="WP_201654962.1">
    <property type="nucleotide sequence ID" value="NZ_CP068047.1"/>
</dbReference>
<dbReference type="Proteomes" id="UP000595460">
    <property type="component" value="Chromosome"/>
</dbReference>
<reference evidence="1 2" key="1">
    <citation type="submission" date="2021-01" db="EMBL/GenBank/DDBJ databases">
        <title>Genome seq and assembly of Devosia sp. G19.</title>
        <authorList>
            <person name="Chhetri G."/>
        </authorList>
    </citation>
    <scope>NUCLEOTIDE SEQUENCE [LARGE SCALE GENOMIC DNA]</scope>
    <source>
        <strain evidence="1 2">G19</strain>
    </source>
</reference>
<protein>
    <submittedName>
        <fullName evidence="1">Uncharacterized protein</fullName>
    </submittedName>
</protein>
<proteinExistence type="predicted"/>
<dbReference type="EMBL" id="CP068047">
    <property type="protein sequence ID" value="QQR35408.1"/>
    <property type="molecule type" value="Genomic_DNA"/>
</dbReference>
<sequence>MAAQWTSKAQFRQRNALIVQNPELGVGQWYFIGIMVAQEGGVANVDTFSVMDCAADRSKARGE</sequence>